<sequence length="352" mass="39615">MNLQSKFSSVSFLVFLTLVVYQVQALAPPFDLEPRADAAKPAPNAPKKPSGIFKPPDFYQYRTMEVSGSDLMRLRYEPEFIWSGAFEFSELKRISKSGKKSHNILKPGVQKCLTVRDKNTENGDVIVDACACTTGPCNKDNNINSPTPRFQWNIRGRLVFPEIYGNGVLDVANVPKGEFGEKQLPYWYGSIKSALNEKCLEYIPPKRNPPPFTEQGTPGKIGDVVVKECNTETIPDPSDREGPRIPSPGALAQLWLIWVFKKDALTRILPIEHTHHWQTCAPKGSSKNSRFRGLIFNTDSNSEDKVYFGCHFGDNTAINPHPWYFRVSDADSADLSQKELDSFAREHLQDFA</sequence>
<keyword evidence="3" id="KW-1185">Reference proteome</keyword>
<gene>
    <name evidence="2" type="ORF">TWF506_002272</name>
</gene>
<dbReference type="AlphaFoldDB" id="A0AAN8NCS4"/>
<dbReference type="Proteomes" id="UP001307849">
    <property type="component" value="Unassembled WGS sequence"/>
</dbReference>
<evidence type="ECO:0000256" key="1">
    <source>
        <dbReference type="SAM" id="SignalP"/>
    </source>
</evidence>
<organism evidence="2 3">
    <name type="scientific">Arthrobotrys conoides</name>
    <dbReference type="NCBI Taxonomy" id="74498"/>
    <lineage>
        <taxon>Eukaryota</taxon>
        <taxon>Fungi</taxon>
        <taxon>Dikarya</taxon>
        <taxon>Ascomycota</taxon>
        <taxon>Pezizomycotina</taxon>
        <taxon>Orbiliomycetes</taxon>
        <taxon>Orbiliales</taxon>
        <taxon>Orbiliaceae</taxon>
        <taxon>Arthrobotrys</taxon>
    </lineage>
</organism>
<proteinExistence type="predicted"/>
<reference evidence="2 3" key="1">
    <citation type="submission" date="2019-10" db="EMBL/GenBank/DDBJ databases">
        <authorList>
            <person name="Palmer J.M."/>
        </authorList>
    </citation>
    <scope>NUCLEOTIDE SEQUENCE [LARGE SCALE GENOMIC DNA]</scope>
    <source>
        <strain evidence="2 3">TWF506</strain>
    </source>
</reference>
<evidence type="ECO:0000313" key="2">
    <source>
        <dbReference type="EMBL" id="KAK6504058.1"/>
    </source>
</evidence>
<feature type="signal peptide" evidence="1">
    <location>
        <begin position="1"/>
        <end position="25"/>
    </location>
</feature>
<keyword evidence="1" id="KW-0732">Signal</keyword>
<accession>A0AAN8NCS4</accession>
<comment type="caution">
    <text evidence="2">The sequence shown here is derived from an EMBL/GenBank/DDBJ whole genome shotgun (WGS) entry which is preliminary data.</text>
</comment>
<dbReference type="EMBL" id="JAVHJM010000010">
    <property type="protein sequence ID" value="KAK6504058.1"/>
    <property type="molecule type" value="Genomic_DNA"/>
</dbReference>
<evidence type="ECO:0000313" key="3">
    <source>
        <dbReference type="Proteomes" id="UP001307849"/>
    </source>
</evidence>
<feature type="chain" id="PRO_5042902985" evidence="1">
    <location>
        <begin position="26"/>
        <end position="352"/>
    </location>
</feature>
<protein>
    <submittedName>
        <fullName evidence="2">Uncharacterized protein</fullName>
    </submittedName>
</protein>
<name>A0AAN8NCS4_9PEZI</name>